<comment type="cofactor">
    <cofactor evidence="2">
        <name>Mn(2+)</name>
        <dbReference type="ChEBI" id="CHEBI:29035"/>
    </cofactor>
    <text evidence="2">The Mn(2+) ion enhances activity.</text>
</comment>
<sequence length="392" mass="43277">MEHDKLMERYNDDIIRLRREFHQHPELSFEETETTRRIASVLDEWGIPYQINEEKHTGLVARISGAHPGKAVALRADIDALPVTEKTGLPFASEVPGRMHACGHDNHIAMLLGAARMLLDIRDQIYGDVYLVFQPAEEAGKGAAYMKKFGDWFAKIGAIFGAHIWSSVPAGTVAIRTGPFMAAADKFTIRIHGVQSHGSQPWSGVDAIVVGSAIVTNLQSIVSRQLYAIDPVVVTVGKFQGGDRWNIVSGEAVLEGTTRYFRREIGPELKERMERIVEETAKAYGATAELDYQFLILPTINDDACTAIARQAVTEVLGPDAIQESDLVMGGEDFAFYQEDKPGCFIFVGTHNPDCNATYPNHSNYFTSDESVLAGGARVYAQMAIDWLKQNS</sequence>
<protein>
    <submittedName>
        <fullName evidence="4">Amidohydrolase</fullName>
    </submittedName>
</protein>
<comment type="caution">
    <text evidence="4">The sequence shown here is derived from an EMBL/GenBank/DDBJ whole genome shotgun (WGS) entry which is preliminary data.</text>
</comment>
<feature type="binding site" evidence="2">
    <location>
        <position position="362"/>
    </location>
    <ligand>
        <name>Mn(2+)</name>
        <dbReference type="ChEBI" id="CHEBI:29035"/>
        <label>2</label>
    </ligand>
</feature>
<dbReference type="PANTHER" id="PTHR11014:SF63">
    <property type="entry name" value="METALLOPEPTIDASE, PUTATIVE (AFU_ORTHOLOGUE AFUA_6G09600)-RELATED"/>
    <property type="match status" value="1"/>
</dbReference>
<dbReference type="InterPro" id="IPR036264">
    <property type="entry name" value="Bact_exopeptidase_dim_dom"/>
</dbReference>
<dbReference type="SUPFAM" id="SSF55031">
    <property type="entry name" value="Bacterial exopeptidase dimerisation domain"/>
    <property type="match status" value="1"/>
</dbReference>
<reference evidence="4 5" key="1">
    <citation type="submission" date="2020-04" db="EMBL/GenBank/DDBJ databases">
        <authorList>
            <person name="Hitch T.C.A."/>
            <person name="Wylensek D."/>
            <person name="Clavel T."/>
        </authorList>
    </citation>
    <scope>NUCLEOTIDE SEQUENCE [LARGE SCALE GENOMIC DNA]</scope>
    <source>
        <strain evidence="4 5">Oil-RF-744-FAT-WT-6-1</strain>
    </source>
</reference>
<dbReference type="InterPro" id="IPR017439">
    <property type="entry name" value="Amidohydrolase"/>
</dbReference>
<dbReference type="GO" id="GO:0050118">
    <property type="term" value="F:N-acetyldiaminopimelate deacetylase activity"/>
    <property type="evidence" value="ECO:0007669"/>
    <property type="project" value="UniProtKB-ARBA"/>
</dbReference>
<gene>
    <name evidence="4" type="ORF">HF872_10205</name>
</gene>
<dbReference type="InterPro" id="IPR011650">
    <property type="entry name" value="Peptidase_M20_dimer"/>
</dbReference>
<evidence type="ECO:0000256" key="1">
    <source>
        <dbReference type="ARBA" id="ARBA00022801"/>
    </source>
</evidence>
<dbReference type="InterPro" id="IPR002933">
    <property type="entry name" value="Peptidase_M20"/>
</dbReference>
<dbReference type="PANTHER" id="PTHR11014">
    <property type="entry name" value="PEPTIDASE M20 FAMILY MEMBER"/>
    <property type="match status" value="1"/>
</dbReference>
<dbReference type="PIRSF" id="PIRSF005962">
    <property type="entry name" value="Pept_M20D_amidohydro"/>
    <property type="match status" value="1"/>
</dbReference>
<dbReference type="FunFam" id="3.30.70.360:FF:000001">
    <property type="entry name" value="N-acetyldiaminopimelate deacetylase"/>
    <property type="match status" value="1"/>
</dbReference>
<proteinExistence type="predicted"/>
<dbReference type="GO" id="GO:0046872">
    <property type="term" value="F:metal ion binding"/>
    <property type="evidence" value="ECO:0007669"/>
    <property type="project" value="UniProtKB-KW"/>
</dbReference>
<feature type="domain" description="Peptidase M20 dimerisation" evidence="3">
    <location>
        <begin position="186"/>
        <end position="284"/>
    </location>
</feature>
<evidence type="ECO:0000256" key="2">
    <source>
        <dbReference type="PIRSR" id="PIRSR005962-1"/>
    </source>
</evidence>
<dbReference type="SUPFAM" id="SSF53187">
    <property type="entry name" value="Zn-dependent exopeptidases"/>
    <property type="match status" value="1"/>
</dbReference>
<dbReference type="NCBIfam" id="TIGR01891">
    <property type="entry name" value="amidohydrolases"/>
    <property type="match status" value="1"/>
</dbReference>
<evidence type="ECO:0000313" key="5">
    <source>
        <dbReference type="Proteomes" id="UP000591071"/>
    </source>
</evidence>
<name>A0A848C190_9FIRM</name>
<keyword evidence="2" id="KW-0464">Manganese</keyword>
<keyword evidence="2" id="KW-0479">Metal-binding</keyword>
<dbReference type="Proteomes" id="UP000591071">
    <property type="component" value="Unassembled WGS sequence"/>
</dbReference>
<dbReference type="Pfam" id="PF07687">
    <property type="entry name" value="M20_dimer"/>
    <property type="match status" value="1"/>
</dbReference>
<keyword evidence="1 4" id="KW-0378">Hydrolase</keyword>
<feature type="binding site" evidence="2">
    <location>
        <position position="102"/>
    </location>
    <ligand>
        <name>Mn(2+)</name>
        <dbReference type="ChEBI" id="CHEBI:29035"/>
        <label>2</label>
    </ligand>
</feature>
<feature type="binding site" evidence="2">
    <location>
        <position position="163"/>
    </location>
    <ligand>
        <name>Mn(2+)</name>
        <dbReference type="ChEBI" id="CHEBI:29035"/>
        <label>2</label>
    </ligand>
</feature>
<organism evidence="4 5">
    <name type="scientific">Megasphaera hexanoica</name>
    <dbReference type="NCBI Taxonomy" id="1675036"/>
    <lineage>
        <taxon>Bacteria</taxon>
        <taxon>Bacillati</taxon>
        <taxon>Bacillota</taxon>
        <taxon>Negativicutes</taxon>
        <taxon>Veillonellales</taxon>
        <taxon>Veillonellaceae</taxon>
        <taxon>Megasphaera</taxon>
    </lineage>
</organism>
<dbReference type="Gene3D" id="3.30.70.360">
    <property type="match status" value="1"/>
</dbReference>
<accession>A0A848C190</accession>
<dbReference type="Gene3D" id="3.40.630.10">
    <property type="entry name" value="Zn peptidases"/>
    <property type="match status" value="1"/>
</dbReference>
<dbReference type="Pfam" id="PF01546">
    <property type="entry name" value="Peptidase_M20"/>
    <property type="match status" value="1"/>
</dbReference>
<dbReference type="AlphaFoldDB" id="A0A848C190"/>
<evidence type="ECO:0000259" key="3">
    <source>
        <dbReference type="Pfam" id="PF07687"/>
    </source>
</evidence>
<dbReference type="RefSeq" id="WP_170087891.1">
    <property type="nucleotide sequence ID" value="NZ_JABAFG010000017.1"/>
</dbReference>
<dbReference type="GO" id="GO:0019877">
    <property type="term" value="P:diaminopimelate biosynthetic process"/>
    <property type="evidence" value="ECO:0007669"/>
    <property type="project" value="UniProtKB-ARBA"/>
</dbReference>
<dbReference type="EMBL" id="JABAFG010000017">
    <property type="protein sequence ID" value="NME28987.1"/>
    <property type="molecule type" value="Genomic_DNA"/>
</dbReference>
<feature type="binding site" evidence="2">
    <location>
        <position position="104"/>
    </location>
    <ligand>
        <name>Mn(2+)</name>
        <dbReference type="ChEBI" id="CHEBI:29035"/>
        <label>2</label>
    </ligand>
</feature>
<feature type="binding site" evidence="2">
    <location>
        <position position="138"/>
    </location>
    <ligand>
        <name>Mn(2+)</name>
        <dbReference type="ChEBI" id="CHEBI:29035"/>
        <label>2</label>
    </ligand>
</feature>
<evidence type="ECO:0000313" key="4">
    <source>
        <dbReference type="EMBL" id="NME28987.1"/>
    </source>
</evidence>